<dbReference type="Proteomes" id="UP000579647">
    <property type="component" value="Unassembled WGS sequence"/>
</dbReference>
<dbReference type="EMBL" id="JACHDO010000001">
    <property type="protein sequence ID" value="MBB5489723.1"/>
    <property type="molecule type" value="Genomic_DNA"/>
</dbReference>
<evidence type="ECO:0000313" key="1">
    <source>
        <dbReference type="EMBL" id="MBB5489723.1"/>
    </source>
</evidence>
<reference evidence="1 2" key="1">
    <citation type="submission" date="2020-08" db="EMBL/GenBank/DDBJ databases">
        <title>Sequencing the genomes of 1000 actinobacteria strains.</title>
        <authorList>
            <person name="Klenk H.-P."/>
        </authorList>
    </citation>
    <scope>NUCLEOTIDE SEQUENCE [LARGE SCALE GENOMIC DNA]</scope>
    <source>
        <strain evidence="1 2">DSM 44598</strain>
    </source>
</reference>
<comment type="caution">
    <text evidence="1">The sequence shown here is derived from an EMBL/GenBank/DDBJ whole genome shotgun (WGS) entry which is preliminary data.</text>
</comment>
<proteinExistence type="predicted"/>
<sequence length="61" mass="6375">MIALAVLFGAFCVGAYFVGALVVRARREASVLSEEVTRAAGGYQASSADLRERIRRGGAGT</sequence>
<gene>
    <name evidence="1" type="ORF">HNR07_000860</name>
</gene>
<name>A0A840W340_9ACTN</name>
<organism evidence="1 2">
    <name type="scientific">Nocardiopsis metallicus</name>
    <dbReference type="NCBI Taxonomy" id="179819"/>
    <lineage>
        <taxon>Bacteria</taxon>
        <taxon>Bacillati</taxon>
        <taxon>Actinomycetota</taxon>
        <taxon>Actinomycetes</taxon>
        <taxon>Streptosporangiales</taxon>
        <taxon>Nocardiopsidaceae</taxon>
        <taxon>Nocardiopsis</taxon>
    </lineage>
</organism>
<dbReference type="AlphaFoldDB" id="A0A840W340"/>
<accession>A0A840W340</accession>
<dbReference type="RefSeq" id="WP_184362205.1">
    <property type="nucleotide sequence ID" value="NZ_BAAAKM010000011.1"/>
</dbReference>
<protein>
    <submittedName>
        <fullName evidence="1">Uncharacterized protein</fullName>
    </submittedName>
</protein>
<evidence type="ECO:0000313" key="2">
    <source>
        <dbReference type="Proteomes" id="UP000579647"/>
    </source>
</evidence>
<keyword evidence="2" id="KW-1185">Reference proteome</keyword>